<dbReference type="PANTHER" id="PTHR28457">
    <property type="entry name" value="COILED-COIL DOMAIN-CONTAINING PROTEIN 189"/>
    <property type="match status" value="1"/>
</dbReference>
<gene>
    <name evidence="2" type="ORF">MEDL_54780</name>
</gene>
<organism evidence="2 3">
    <name type="scientific">Mytilus edulis</name>
    <name type="common">Blue mussel</name>
    <dbReference type="NCBI Taxonomy" id="6550"/>
    <lineage>
        <taxon>Eukaryota</taxon>
        <taxon>Metazoa</taxon>
        <taxon>Spiralia</taxon>
        <taxon>Lophotrochozoa</taxon>
        <taxon>Mollusca</taxon>
        <taxon>Bivalvia</taxon>
        <taxon>Autobranchia</taxon>
        <taxon>Pteriomorphia</taxon>
        <taxon>Mytilida</taxon>
        <taxon>Mytiloidea</taxon>
        <taxon>Mytilidae</taxon>
        <taxon>Mytilinae</taxon>
        <taxon>Mytilus</taxon>
    </lineage>
</organism>
<dbReference type="EMBL" id="CAJPWZ010002680">
    <property type="protein sequence ID" value="CAG2242615.1"/>
    <property type="molecule type" value="Genomic_DNA"/>
</dbReference>
<dbReference type="Pfam" id="PF14769">
    <property type="entry name" value="CLAMP"/>
    <property type="match status" value="1"/>
</dbReference>
<sequence length="293" mass="33582">MLLESQEMQGQEIPKLIQPRDHRAKVCVWADLTVDDVDRISESLNSDHVRQVLADIFHLDDFRTNIKTGIVMDLYFYTIMFARENNFNREKTSAVFSIVKKTHEVCIETPFGNVDQTFNYFKEMVLCHAVNRPPHSIELFNADEVRKITEYTVNTYFRHFKMYKYAFTPLVRLDLSLSYVGLPVTPPPSEGKPSYAELLPLITYPNEGPYTAADDDGDEDIILYTANGTEESQARKELRTMIQTYLSDEIKKMKTSVEEQIKSTEDSLNKKLEVTEGTKSGKGARGSPKGKKK</sequence>
<evidence type="ECO:0000313" key="2">
    <source>
        <dbReference type="EMBL" id="CAG2242615.1"/>
    </source>
</evidence>
<feature type="region of interest" description="Disordered" evidence="1">
    <location>
        <begin position="259"/>
        <end position="293"/>
    </location>
</feature>
<dbReference type="AlphaFoldDB" id="A0A8S3U9V2"/>
<keyword evidence="3" id="KW-1185">Reference proteome</keyword>
<dbReference type="OrthoDB" id="425082at2759"/>
<reference evidence="2" key="1">
    <citation type="submission" date="2021-03" db="EMBL/GenBank/DDBJ databases">
        <authorList>
            <person name="Bekaert M."/>
        </authorList>
    </citation>
    <scope>NUCLEOTIDE SEQUENCE</scope>
</reference>
<feature type="compositionally biased region" description="Basic and acidic residues" evidence="1">
    <location>
        <begin position="259"/>
        <end position="276"/>
    </location>
</feature>
<evidence type="ECO:0000313" key="3">
    <source>
        <dbReference type="Proteomes" id="UP000683360"/>
    </source>
</evidence>
<proteinExistence type="predicted"/>
<protein>
    <recommendedName>
        <fullName evidence="4">Coiled-coil domain-containing protein 189</fullName>
    </recommendedName>
</protein>
<evidence type="ECO:0008006" key="4">
    <source>
        <dbReference type="Google" id="ProtNLM"/>
    </source>
</evidence>
<dbReference type="Proteomes" id="UP000683360">
    <property type="component" value="Unassembled WGS sequence"/>
</dbReference>
<comment type="caution">
    <text evidence="2">The sequence shown here is derived from an EMBL/GenBank/DDBJ whole genome shotgun (WGS) entry which is preliminary data.</text>
</comment>
<accession>A0A8S3U9V2</accession>
<dbReference type="InterPro" id="IPR032727">
    <property type="entry name" value="CLAMP"/>
</dbReference>
<dbReference type="PANTHER" id="PTHR28457:SF1">
    <property type="entry name" value="CILIA- AND FLAGELLA-ASSOCIATED PROTEIN 119"/>
    <property type="match status" value="1"/>
</dbReference>
<evidence type="ECO:0000256" key="1">
    <source>
        <dbReference type="SAM" id="MobiDB-lite"/>
    </source>
</evidence>
<name>A0A8S3U9V2_MYTED</name>